<feature type="domain" description="Death" evidence="3">
    <location>
        <begin position="827"/>
        <end position="896"/>
    </location>
</feature>
<dbReference type="EC" id="2.7.11.1" evidence="4"/>
<evidence type="ECO:0000259" key="2">
    <source>
        <dbReference type="PROSITE" id="PS50011"/>
    </source>
</evidence>
<feature type="compositionally biased region" description="Polar residues" evidence="1">
    <location>
        <begin position="237"/>
        <end position="252"/>
    </location>
</feature>
<dbReference type="GO" id="GO:0031349">
    <property type="term" value="P:positive regulation of defense response"/>
    <property type="evidence" value="ECO:0007669"/>
    <property type="project" value="UniProtKB-ARBA"/>
</dbReference>
<feature type="domain" description="Protein kinase" evidence="2">
    <location>
        <begin position="1"/>
        <end position="191"/>
    </location>
</feature>
<feature type="region of interest" description="Disordered" evidence="1">
    <location>
        <begin position="635"/>
        <end position="744"/>
    </location>
</feature>
<feature type="compositionally biased region" description="Basic and acidic residues" evidence="1">
    <location>
        <begin position="713"/>
        <end position="725"/>
    </location>
</feature>
<name>A0A8S3U0J4_MYTED</name>
<dbReference type="PANTHER" id="PTHR44329">
    <property type="entry name" value="SERINE/THREONINE-PROTEIN KINASE TNNI3K-RELATED"/>
    <property type="match status" value="1"/>
</dbReference>
<feature type="compositionally biased region" description="Basic and acidic residues" evidence="1">
    <location>
        <begin position="635"/>
        <end position="644"/>
    </location>
</feature>
<dbReference type="GO" id="GO:0004706">
    <property type="term" value="F:JUN kinase kinase kinase activity"/>
    <property type="evidence" value="ECO:0007669"/>
    <property type="project" value="TreeGrafter"/>
</dbReference>
<feature type="region of interest" description="Disordered" evidence="1">
    <location>
        <begin position="569"/>
        <end position="601"/>
    </location>
</feature>
<dbReference type="CDD" id="cd01670">
    <property type="entry name" value="Death"/>
    <property type="match status" value="1"/>
</dbReference>
<dbReference type="Pfam" id="PF07714">
    <property type="entry name" value="PK_Tyr_Ser-Thr"/>
    <property type="match status" value="1"/>
</dbReference>
<feature type="region of interest" description="Disordered" evidence="1">
    <location>
        <begin position="328"/>
        <end position="360"/>
    </location>
</feature>
<feature type="compositionally biased region" description="Basic and acidic residues" evidence="1">
    <location>
        <begin position="254"/>
        <end position="274"/>
    </location>
</feature>
<dbReference type="InterPro" id="IPR008271">
    <property type="entry name" value="Ser/Thr_kinase_AS"/>
</dbReference>
<dbReference type="PROSITE" id="PS00108">
    <property type="entry name" value="PROTEIN_KINASE_ST"/>
    <property type="match status" value="1"/>
</dbReference>
<dbReference type="Pfam" id="PF00531">
    <property type="entry name" value="Death"/>
    <property type="match status" value="1"/>
</dbReference>
<dbReference type="SMART" id="SM00220">
    <property type="entry name" value="S_TKc"/>
    <property type="match status" value="1"/>
</dbReference>
<dbReference type="InterPro" id="IPR000488">
    <property type="entry name" value="Death_dom"/>
</dbReference>
<proteinExistence type="predicted"/>
<evidence type="ECO:0000313" key="5">
    <source>
        <dbReference type="Proteomes" id="UP000683360"/>
    </source>
</evidence>
<protein>
    <submittedName>
        <fullName evidence="4">ANKK1</fullName>
        <ecNumber evidence="4">2.7.11.1</ecNumber>
    </submittedName>
</protein>
<dbReference type="InterPro" id="IPR000719">
    <property type="entry name" value="Prot_kinase_dom"/>
</dbReference>
<dbReference type="InterPro" id="IPR011029">
    <property type="entry name" value="DEATH-like_dom_sf"/>
</dbReference>
<dbReference type="SMART" id="SM00005">
    <property type="entry name" value="DEATH"/>
    <property type="match status" value="1"/>
</dbReference>
<dbReference type="PROSITE" id="PS50011">
    <property type="entry name" value="PROTEIN_KINASE_DOM"/>
    <property type="match status" value="1"/>
</dbReference>
<dbReference type="EMBL" id="CAJPWZ010002493">
    <property type="protein sequence ID" value="CAG2238846.1"/>
    <property type="molecule type" value="Genomic_DNA"/>
</dbReference>
<comment type="caution">
    <text evidence="4">The sequence shown here is derived from an EMBL/GenBank/DDBJ whole genome shotgun (WGS) entry which is preliminary data.</text>
</comment>
<dbReference type="Proteomes" id="UP000683360">
    <property type="component" value="Unassembled WGS sequence"/>
</dbReference>
<dbReference type="InterPro" id="IPR011009">
    <property type="entry name" value="Kinase-like_dom_sf"/>
</dbReference>
<evidence type="ECO:0000256" key="1">
    <source>
        <dbReference type="SAM" id="MobiDB-lite"/>
    </source>
</evidence>
<evidence type="ECO:0000313" key="4">
    <source>
        <dbReference type="EMBL" id="CAG2238846.1"/>
    </source>
</evidence>
<dbReference type="PANTHER" id="PTHR44329:SF291">
    <property type="entry name" value="PROTEIN KINASE DOMAIN-CONTAINING PROTEIN"/>
    <property type="match status" value="1"/>
</dbReference>
<accession>A0A8S3U0J4</accession>
<dbReference type="GO" id="GO:0005524">
    <property type="term" value="F:ATP binding"/>
    <property type="evidence" value="ECO:0007669"/>
    <property type="project" value="InterPro"/>
</dbReference>
<dbReference type="InterPro" id="IPR051681">
    <property type="entry name" value="Ser/Thr_Kinases-Pseudokinases"/>
</dbReference>
<organism evidence="4 5">
    <name type="scientific">Mytilus edulis</name>
    <name type="common">Blue mussel</name>
    <dbReference type="NCBI Taxonomy" id="6550"/>
    <lineage>
        <taxon>Eukaryota</taxon>
        <taxon>Metazoa</taxon>
        <taxon>Spiralia</taxon>
        <taxon>Lophotrochozoa</taxon>
        <taxon>Mollusca</taxon>
        <taxon>Bivalvia</taxon>
        <taxon>Autobranchia</taxon>
        <taxon>Pteriomorphia</taxon>
        <taxon>Mytilida</taxon>
        <taxon>Mytiloidea</taxon>
        <taxon>Mytilidae</taxon>
        <taxon>Mytilinae</taxon>
        <taxon>Mytilus</taxon>
    </lineage>
</organism>
<dbReference type="SUPFAM" id="SSF56112">
    <property type="entry name" value="Protein kinase-like (PK-like)"/>
    <property type="match status" value="1"/>
</dbReference>
<keyword evidence="5" id="KW-1185">Reference proteome</keyword>
<reference evidence="4" key="1">
    <citation type="submission" date="2021-03" db="EMBL/GenBank/DDBJ databases">
        <authorList>
            <person name="Bekaert M."/>
        </authorList>
    </citation>
    <scope>NUCLEOTIDE SEQUENCE</scope>
</reference>
<evidence type="ECO:0000259" key="3">
    <source>
        <dbReference type="PROSITE" id="PS50017"/>
    </source>
</evidence>
<dbReference type="Gene3D" id="1.10.533.10">
    <property type="entry name" value="Death Domain, Fas"/>
    <property type="match status" value="1"/>
</dbReference>
<keyword evidence="4" id="KW-0808">Transferase</keyword>
<gene>
    <name evidence="4" type="ORF">MEDL_51210</name>
</gene>
<dbReference type="SUPFAM" id="SSF47986">
    <property type="entry name" value="DEATH domain"/>
    <property type="match status" value="1"/>
</dbReference>
<dbReference type="PROSITE" id="PS50017">
    <property type="entry name" value="DEATH_DOMAIN"/>
    <property type="match status" value="1"/>
</dbReference>
<feature type="compositionally biased region" description="Polar residues" evidence="1">
    <location>
        <begin position="645"/>
        <end position="660"/>
    </location>
</feature>
<feature type="compositionally biased region" description="Basic and acidic residues" evidence="1">
    <location>
        <begin position="573"/>
        <end position="590"/>
    </location>
</feature>
<feature type="region of interest" description="Disordered" evidence="1">
    <location>
        <begin position="493"/>
        <end position="513"/>
    </location>
</feature>
<feature type="compositionally biased region" description="Low complexity" evidence="1">
    <location>
        <begin position="728"/>
        <end position="740"/>
    </location>
</feature>
<dbReference type="AlphaFoldDB" id="A0A8S3U0J4"/>
<dbReference type="OrthoDB" id="4062651at2759"/>
<dbReference type="InterPro" id="IPR001245">
    <property type="entry name" value="Ser-Thr/Tyr_kinase_cat_dom"/>
</dbReference>
<sequence>MPLGSANEFRKDFTVQWPLIVQIIRDVIDGMTFLHGHNPLILHLDLKADNILLDKGVRAKISDFGLSEWKNITMTVTRGEGGGQSSARRCTVSHVPPEVWSNVNLPSDRFYDIYSFGIIIWELLSGEFPYKAAAEELIRSAVLSGQRPDFIQIPKDCPMFLTKMMTRCWHQKPTQRPAFKDLKPEIEDEFEKNYRRTVVKSLKNIRREITQKFASTDPTYFFTNEIDSMVEPVEPVASTSADTTPKNVSTTPKVVDEETHSETKQTNQKKEEEKTVPKVLFKKTDDLTTEEKEIHKILFSPTACRLAKSRRQWTEAFQKDIYDRQRRSYNKDRGYGSSNSEETERGKKHKRASDSLEKNPAMKKLRNGGAYYKVKKILENPDMLKQSLEDKRKGVDSSLRLTAIDSESLELLKNPFLLMMVFGNEYDIKGKFKDNYRDLFMQMFSNAPYKGSFPTGGYKLPESMKDMIPHWLESEMTKEGWDVDRIQQIQDSERRRRRYHYGMNPDSDDDDYDDYPPMRYLSRRMMDVNVKPGSGISEKLDGYQLRRMVSDVERNCGNKTDLAKKVIRILSRPPKEERDEERKREKERRSAGQSSSGYAAMSHARDPMEMMMMMGMGSDPSRIDEKTLRQIMKMEQRNRMKEMKSSNVSERLNMRTPSMFQKQSLLKRKSSSSPTSSKPMATKTQSDLETDASGSIPDISVKSGEKGPSNPPDPKKSKSDLETDAKGSSSESTPKLSTSTDGSVEIEHKSSGVFGGLTKLFFGKSAKVPNMQVGDKNVMHIGRHFDDSDDDDYMPDSSYDKTYQPPSNARPPTKLEIDKIASKIHGDYRNLGRQLKVPYNAVEQVVEDYKKEGMHEVTYQMVKKWQELNGDAATNVVLSNALHKMRRDDLSRFLRF</sequence>
<dbReference type="GO" id="GO:1902533">
    <property type="term" value="P:positive regulation of intracellular signal transduction"/>
    <property type="evidence" value="ECO:0007669"/>
    <property type="project" value="UniProtKB-ARBA"/>
</dbReference>
<feature type="region of interest" description="Disordered" evidence="1">
    <location>
        <begin position="236"/>
        <end position="274"/>
    </location>
</feature>
<dbReference type="GO" id="GO:0009893">
    <property type="term" value="P:positive regulation of metabolic process"/>
    <property type="evidence" value="ECO:0007669"/>
    <property type="project" value="UniProtKB-ARBA"/>
</dbReference>
<dbReference type="Gene3D" id="1.10.510.10">
    <property type="entry name" value="Transferase(Phosphotransferase) domain 1"/>
    <property type="match status" value="1"/>
</dbReference>